<feature type="transmembrane region" description="Helical" evidence="1">
    <location>
        <begin position="74"/>
        <end position="94"/>
    </location>
</feature>
<evidence type="ECO:0000313" key="3">
    <source>
        <dbReference type="Proteomes" id="UP000682982"/>
    </source>
</evidence>
<evidence type="ECO:0000256" key="1">
    <source>
        <dbReference type="SAM" id="Phobius"/>
    </source>
</evidence>
<feature type="transmembrane region" description="Helical" evidence="1">
    <location>
        <begin position="33"/>
        <end position="54"/>
    </location>
</feature>
<protein>
    <submittedName>
        <fullName evidence="2">Uncharacterized protein</fullName>
    </submittedName>
</protein>
<organism evidence="2 3">
    <name type="scientific">Undibacterium rivi</name>
    <dbReference type="NCBI Taxonomy" id="2828729"/>
    <lineage>
        <taxon>Bacteria</taxon>
        <taxon>Pseudomonadati</taxon>
        <taxon>Pseudomonadota</taxon>
        <taxon>Betaproteobacteria</taxon>
        <taxon>Burkholderiales</taxon>
        <taxon>Oxalobacteraceae</taxon>
        <taxon>Undibacterium</taxon>
    </lineage>
</organism>
<keyword evidence="1" id="KW-1133">Transmembrane helix</keyword>
<keyword evidence="1" id="KW-0812">Transmembrane</keyword>
<proteinExistence type="predicted"/>
<evidence type="ECO:0000313" key="2">
    <source>
        <dbReference type="EMBL" id="MBR7793225.1"/>
    </source>
</evidence>
<accession>A0ABS5H3C8</accession>
<dbReference type="RefSeq" id="WP_212679187.1">
    <property type="nucleotide sequence ID" value="NZ_JAGSPK010000003.1"/>
</dbReference>
<name>A0ABS5H3C8_9BURK</name>
<dbReference type="Proteomes" id="UP000682982">
    <property type="component" value="Unassembled WGS sequence"/>
</dbReference>
<sequence length="112" mass="12409">MAKSGDRLYASARFRIKEAAKTHTPPCFYKNRLYLSINIGVFKILGGSIFKALLSNKTVADKIITTVSPSTDAAILMTKTYAAIAATNCTILIAQKNIHKKRDEFLHPFFNA</sequence>
<dbReference type="EMBL" id="JAGSPK010000003">
    <property type="protein sequence ID" value="MBR7793225.1"/>
    <property type="molecule type" value="Genomic_DNA"/>
</dbReference>
<keyword evidence="3" id="KW-1185">Reference proteome</keyword>
<keyword evidence="1" id="KW-0472">Membrane</keyword>
<reference evidence="2 3" key="1">
    <citation type="submission" date="2021-04" db="EMBL/GenBank/DDBJ databases">
        <title>novel species isolated from subtropical streams in China.</title>
        <authorList>
            <person name="Lu H."/>
        </authorList>
    </citation>
    <scope>NUCLEOTIDE SEQUENCE [LARGE SCALE GENOMIC DNA]</scope>
    <source>
        <strain evidence="2 3">FT147W</strain>
    </source>
</reference>
<comment type="caution">
    <text evidence="2">The sequence shown here is derived from an EMBL/GenBank/DDBJ whole genome shotgun (WGS) entry which is preliminary data.</text>
</comment>
<gene>
    <name evidence="2" type="ORF">KDM87_11495</name>
</gene>